<dbReference type="GO" id="GO:0001653">
    <property type="term" value="F:peptide receptor activity"/>
    <property type="evidence" value="ECO:0007669"/>
    <property type="project" value="TreeGrafter"/>
</dbReference>
<dbReference type="PROSITE" id="PS50125">
    <property type="entry name" value="GUANYLATE_CYCLASE_2"/>
    <property type="match status" value="1"/>
</dbReference>
<dbReference type="InParanoid" id="D2VLR5"/>
<dbReference type="InterPro" id="IPR029787">
    <property type="entry name" value="Nucleotide_cyclase"/>
</dbReference>
<evidence type="ECO:0000313" key="13">
    <source>
        <dbReference type="Proteomes" id="UP000006671"/>
    </source>
</evidence>
<evidence type="ECO:0000259" key="10">
    <source>
        <dbReference type="PROSITE" id="PS50112"/>
    </source>
</evidence>
<sequence>MMSNIVDNTSSSSSSPQVSTLATTMLQQQASDDMSIPLITLTSSPTLPNDNNNNVNHNNNINFLNSSSGSGIYQLNNNNNNKNSTTTTIITTPISNNNSTNIQIVSPTQATNTQYDLSIAGVGGGNNPATASDNMSSFNNVLTTSSGAPTSVFQLFNEKLANFYLTVKTSETEIRMFERVLIFGFYMYMYWVNLIFPTLSSERSNYPLSNTNYIKENPYGQYASWVFRVLNYPITLSLDAIGYTAKIAITSVLMAMYFIFMAILVTEFRTLKGKAKRFCNNGWTRILIMERMKEIEVYSSTKTHGINQVEIKTMLHDLEKQQDELWSIHRMFWKEIISDLPNEIKINQLISRTTALTLYCDERFKHLMTNFKHDKTVLRFYASYLENFKFDKETAADLFEQAFQLEEEESKAQPIVKKFEKKTKPKTEKHFSIANSMITPPNTLLENRRNTMIELEEEKFEGIEVAGSTEKKHLFIRNALNTPYQSKVRNYTLIGLALFQIVLLLIAFILCIVLGSLVTEIPLSLDSCLPGTSPSSLMREVRMGQIYNELYNNLNISQPAVNSSEYETIQYFLNNHQRRLKRILQYLQNLAANSISPQFTTQMVEDYKAVINPIVVPTASVSTSDRVYTTSYKKNISMSELTREFISNTKIIYNWKNYNETIKSYEFMYTYLNRRAASEANGLFCSKFQIRKRAQNLLLDRILRIYLFTSTFVLIIIYGTFLIISRIGMSKSSRIINLFSKIPKEFVGSVYHDLQKRSTQEVKHLRRVVSPKFMSLSIGFLSLIVFSLCISFMYVENNLNVAMSSQAMVNVDTATSVIRACTRLNVRLGELFAFYGIKSGHSVNDPALANQSNLDTYHSDNRIYISEAQSQFAELLFGGNLTSSIFNKYPGVDEVITAPLTCLNGTCYDLQELVATVLHLCSKFNEDILNPFYAKAPDTFLYYLSIFNMTDEMIERLLELLTTLSSTSSSKVISIVFFVFGFFFLIAFNYYIYMSFHTTDYDITTLRTFLNYIPIDYLDSNDILKNFIVNNTLSNSSHVKRKTEYDDAIKNLLNSMVEGAVTCNERGEVTFINIAAQKMFGKSAVDVLGLSFTTLFDPSFHELMKKATGEFKYHTKGEENELGEVLEIDCIRKNSSKFPAKVSIFGTEINNSSFVSLFIKDITMEKKQNSLLAEEKKNSENLLRNILPEEVATKLKNGETFIAERFSDITCYFSDIIVNGFDDLTDKYNLEKIKTIGDSYFCVGGLHGVNAQSDHPERTLRFAIDTLSVIRSYNSENLDSQLNVRIGLNTGGVIAGVIGRKKFAYDLWGDTINTSSRMESTGVPGRIQLSRSTYERTYDLFEFEERKVSVKGKGECKTYLVKEKHHVNPIVMRPNRSSISIGNDLDKISIMISPAGEDI</sequence>
<dbReference type="Proteomes" id="UP000006671">
    <property type="component" value="Unassembled WGS sequence"/>
</dbReference>
<dbReference type="SUPFAM" id="SSF55073">
    <property type="entry name" value="Nucleotide cyclase"/>
    <property type="match status" value="1"/>
</dbReference>
<dbReference type="Gene3D" id="3.30.450.20">
    <property type="entry name" value="PAS domain"/>
    <property type="match status" value="1"/>
</dbReference>
<dbReference type="EMBL" id="GG738881">
    <property type="protein sequence ID" value="EFC42187.1"/>
    <property type="molecule type" value="Genomic_DNA"/>
</dbReference>
<keyword evidence="4 9" id="KW-1133">Transmembrane helix</keyword>
<dbReference type="KEGG" id="ngr:NAEGRDRAFT_88216"/>
<dbReference type="Pfam" id="PF00211">
    <property type="entry name" value="Guanylate_cyc"/>
    <property type="match status" value="1"/>
</dbReference>
<dbReference type="SMART" id="SM00091">
    <property type="entry name" value="PAS"/>
    <property type="match status" value="1"/>
</dbReference>
<evidence type="ECO:0000256" key="6">
    <source>
        <dbReference type="ARBA" id="ARBA00023239"/>
    </source>
</evidence>
<dbReference type="InterPro" id="IPR035965">
    <property type="entry name" value="PAS-like_dom_sf"/>
</dbReference>
<dbReference type="GO" id="GO:0005886">
    <property type="term" value="C:plasma membrane"/>
    <property type="evidence" value="ECO:0007669"/>
    <property type="project" value="TreeGrafter"/>
</dbReference>
<proteinExistence type="inferred from homology"/>
<dbReference type="CDD" id="cd00130">
    <property type="entry name" value="PAS"/>
    <property type="match status" value="1"/>
</dbReference>
<dbReference type="SUPFAM" id="SSF55785">
    <property type="entry name" value="PYP-like sensor domain (PAS domain)"/>
    <property type="match status" value="1"/>
</dbReference>
<evidence type="ECO:0000256" key="1">
    <source>
        <dbReference type="ARBA" id="ARBA00004370"/>
    </source>
</evidence>
<keyword evidence="5 9" id="KW-0472">Membrane</keyword>
<dbReference type="GO" id="GO:0007168">
    <property type="term" value="P:receptor guanylyl cyclase signaling pathway"/>
    <property type="evidence" value="ECO:0007669"/>
    <property type="project" value="TreeGrafter"/>
</dbReference>
<keyword evidence="2 9" id="KW-0812">Transmembrane</keyword>
<dbReference type="Gene3D" id="3.30.70.1230">
    <property type="entry name" value="Nucleotide cyclase"/>
    <property type="match status" value="1"/>
</dbReference>
<dbReference type="RefSeq" id="XP_002674931.1">
    <property type="nucleotide sequence ID" value="XM_002674885.1"/>
</dbReference>
<dbReference type="GO" id="GO:0000166">
    <property type="term" value="F:nucleotide binding"/>
    <property type="evidence" value="ECO:0007669"/>
    <property type="project" value="UniProtKB-KW"/>
</dbReference>
<feature type="transmembrane region" description="Helical" evidence="9">
    <location>
        <begin position="705"/>
        <end position="724"/>
    </location>
</feature>
<dbReference type="Pfam" id="PF25474">
    <property type="entry name" value="TPR_TmcB"/>
    <property type="match status" value="1"/>
</dbReference>
<feature type="region of interest" description="Disordered" evidence="8">
    <location>
        <begin position="1"/>
        <end position="22"/>
    </location>
</feature>
<dbReference type="PANTHER" id="PTHR11920">
    <property type="entry name" value="GUANYLYL CYCLASE"/>
    <property type="match status" value="1"/>
</dbReference>
<dbReference type="GO" id="GO:0004016">
    <property type="term" value="F:adenylate cyclase activity"/>
    <property type="evidence" value="ECO:0007669"/>
    <property type="project" value="TreeGrafter"/>
</dbReference>
<evidence type="ECO:0000256" key="7">
    <source>
        <dbReference type="RuleBase" id="RU000405"/>
    </source>
</evidence>
<dbReference type="CDD" id="cd07302">
    <property type="entry name" value="CHD"/>
    <property type="match status" value="1"/>
</dbReference>
<dbReference type="eggNOG" id="KOG1023">
    <property type="taxonomic scope" value="Eukaryota"/>
</dbReference>
<dbReference type="InterPro" id="IPR050401">
    <property type="entry name" value="Cyclic_nucleotide_synthase"/>
</dbReference>
<feature type="domain" description="Guanylate cyclase" evidence="11">
    <location>
        <begin position="1221"/>
        <end position="1319"/>
    </location>
</feature>
<dbReference type="PROSITE" id="PS50112">
    <property type="entry name" value="PAS"/>
    <property type="match status" value="1"/>
</dbReference>
<dbReference type="GeneID" id="8851829"/>
<dbReference type="SMART" id="SM00044">
    <property type="entry name" value="CYCc"/>
    <property type="match status" value="1"/>
</dbReference>
<dbReference type="PROSITE" id="PS00452">
    <property type="entry name" value="GUANYLATE_CYCLASE_1"/>
    <property type="match status" value="1"/>
</dbReference>
<dbReference type="PANTHER" id="PTHR11920:SF335">
    <property type="entry name" value="GUANYLATE CYCLASE"/>
    <property type="match status" value="1"/>
</dbReference>
<dbReference type="InterPro" id="IPR000014">
    <property type="entry name" value="PAS"/>
</dbReference>
<dbReference type="GO" id="GO:0004383">
    <property type="term" value="F:guanylate cyclase activity"/>
    <property type="evidence" value="ECO:0007669"/>
    <property type="project" value="TreeGrafter"/>
</dbReference>
<comment type="similarity">
    <text evidence="7">Belongs to the adenylyl cyclase class-4/guanylyl cyclase family.</text>
</comment>
<feature type="transmembrane region" description="Helical" evidence="9">
    <location>
        <begin position="972"/>
        <end position="993"/>
    </location>
</feature>
<dbReference type="InterPro" id="IPR057352">
    <property type="entry name" value="TPR_TmcB/C"/>
</dbReference>
<dbReference type="GO" id="GO:0035556">
    <property type="term" value="P:intracellular signal transduction"/>
    <property type="evidence" value="ECO:0007669"/>
    <property type="project" value="InterPro"/>
</dbReference>
<feature type="domain" description="PAS" evidence="10">
    <location>
        <begin position="1045"/>
        <end position="1118"/>
    </location>
</feature>
<feature type="transmembrane region" description="Helical" evidence="9">
    <location>
        <begin position="180"/>
        <end position="199"/>
    </location>
</feature>
<keyword evidence="13" id="KW-1185">Reference proteome</keyword>
<evidence type="ECO:0000256" key="2">
    <source>
        <dbReference type="ARBA" id="ARBA00022692"/>
    </source>
</evidence>
<feature type="transmembrane region" description="Helical" evidence="9">
    <location>
        <begin position="493"/>
        <end position="518"/>
    </location>
</feature>
<evidence type="ECO:0000313" key="12">
    <source>
        <dbReference type="EMBL" id="EFC42187.1"/>
    </source>
</evidence>
<dbReference type="VEuPathDB" id="AmoebaDB:NAEGRDRAFT_88216"/>
<dbReference type="Pfam" id="PF13426">
    <property type="entry name" value="PAS_9"/>
    <property type="match status" value="1"/>
</dbReference>
<keyword evidence="6 7" id="KW-0456">Lyase</keyword>
<accession>D2VLR5</accession>
<evidence type="ECO:0000256" key="9">
    <source>
        <dbReference type="SAM" id="Phobius"/>
    </source>
</evidence>
<dbReference type="NCBIfam" id="TIGR00229">
    <property type="entry name" value="sensory_box"/>
    <property type="match status" value="1"/>
</dbReference>
<evidence type="ECO:0000256" key="8">
    <source>
        <dbReference type="SAM" id="MobiDB-lite"/>
    </source>
</evidence>
<reference evidence="12 13" key="1">
    <citation type="journal article" date="2010" name="Cell">
        <title>The genome of Naegleria gruberi illuminates early eukaryotic versatility.</title>
        <authorList>
            <person name="Fritz-Laylin L.K."/>
            <person name="Prochnik S.E."/>
            <person name="Ginger M.L."/>
            <person name="Dacks J.B."/>
            <person name="Carpenter M.L."/>
            <person name="Field M.C."/>
            <person name="Kuo A."/>
            <person name="Paredez A."/>
            <person name="Chapman J."/>
            <person name="Pham J."/>
            <person name="Shu S."/>
            <person name="Neupane R."/>
            <person name="Cipriano M."/>
            <person name="Mancuso J."/>
            <person name="Tu H."/>
            <person name="Salamov A."/>
            <person name="Lindquist E."/>
            <person name="Shapiro H."/>
            <person name="Lucas S."/>
            <person name="Grigoriev I.V."/>
            <person name="Cande W.Z."/>
            <person name="Fulton C."/>
            <person name="Rokhsar D.S."/>
            <person name="Dawson S.C."/>
        </authorList>
    </citation>
    <scope>NUCLEOTIDE SEQUENCE [LARGE SCALE GENOMIC DNA]</scope>
    <source>
        <strain evidence="12 13">NEG-M</strain>
    </source>
</reference>
<feature type="transmembrane region" description="Helical" evidence="9">
    <location>
        <begin position="247"/>
        <end position="268"/>
    </location>
</feature>
<evidence type="ECO:0000256" key="3">
    <source>
        <dbReference type="ARBA" id="ARBA00022741"/>
    </source>
</evidence>
<dbReference type="InterPro" id="IPR001054">
    <property type="entry name" value="A/G_cyclase"/>
</dbReference>
<evidence type="ECO:0000259" key="11">
    <source>
        <dbReference type="PROSITE" id="PS50125"/>
    </source>
</evidence>
<name>D2VLR5_NAEGR</name>
<comment type="subcellular location">
    <subcellularLocation>
        <location evidence="1">Membrane</location>
    </subcellularLocation>
</comment>
<dbReference type="InterPro" id="IPR018297">
    <property type="entry name" value="A/G_cyclase_CS"/>
</dbReference>
<evidence type="ECO:0000256" key="4">
    <source>
        <dbReference type="ARBA" id="ARBA00022989"/>
    </source>
</evidence>
<gene>
    <name evidence="12" type="ORF">NAEGRDRAFT_88216</name>
</gene>
<protein>
    <submittedName>
        <fullName evidence="12">Membrane bound adenylate/guanylate cyclase with PAS domain</fullName>
    </submittedName>
</protein>
<keyword evidence="3" id="KW-0547">Nucleotide-binding</keyword>
<evidence type="ECO:0000256" key="5">
    <source>
        <dbReference type="ARBA" id="ARBA00023136"/>
    </source>
</evidence>
<feature type="transmembrane region" description="Helical" evidence="9">
    <location>
        <begin position="773"/>
        <end position="795"/>
    </location>
</feature>
<organism evidence="13">
    <name type="scientific">Naegleria gruberi</name>
    <name type="common">Amoeba</name>
    <dbReference type="NCBI Taxonomy" id="5762"/>
    <lineage>
        <taxon>Eukaryota</taxon>
        <taxon>Discoba</taxon>
        <taxon>Heterolobosea</taxon>
        <taxon>Tetramitia</taxon>
        <taxon>Eutetramitia</taxon>
        <taxon>Vahlkampfiidae</taxon>
        <taxon>Naegleria</taxon>
    </lineage>
</organism>